<dbReference type="AlphaFoldDB" id="A0AAV9NM30"/>
<dbReference type="InterPro" id="IPR050590">
    <property type="entry name" value="Exosome_comp_Rrp42_subfam"/>
</dbReference>
<evidence type="ECO:0000256" key="8">
    <source>
        <dbReference type="ARBA" id="ARBA00023242"/>
    </source>
</evidence>
<dbReference type="GO" id="GO:0034476">
    <property type="term" value="P:U5 snRNA 3'-end processing"/>
    <property type="evidence" value="ECO:0007669"/>
    <property type="project" value="TreeGrafter"/>
</dbReference>
<evidence type="ECO:0000256" key="9">
    <source>
        <dbReference type="ARBA" id="ARBA00030617"/>
    </source>
</evidence>
<feature type="domain" description="Exoribonuclease phosphorolytic" evidence="10">
    <location>
        <begin position="29"/>
        <end position="70"/>
    </location>
</feature>
<dbReference type="GO" id="GO:0071035">
    <property type="term" value="P:nuclear polyadenylation-dependent rRNA catabolic process"/>
    <property type="evidence" value="ECO:0007669"/>
    <property type="project" value="TreeGrafter"/>
</dbReference>
<feature type="domain" description="Exoribonuclease phosphorolytic" evidence="10">
    <location>
        <begin position="78"/>
        <end position="219"/>
    </location>
</feature>
<dbReference type="PANTHER" id="PTHR11097">
    <property type="entry name" value="EXOSOME COMPLEX EXONUCLEASE RIBOSOMAL RNA PROCESSING PROTEIN"/>
    <property type="match status" value="1"/>
</dbReference>
<protein>
    <recommendedName>
        <fullName evidence="9">Ribosomal RNA-processing protein 43</fullName>
    </recommendedName>
</protein>
<dbReference type="GO" id="GO:0000467">
    <property type="term" value="P:exonucleolytic trimming to generate mature 3'-end of 5.8S rRNA from tricistronic rRNA transcript (SSU-rRNA, 5.8S rRNA, LSU-rRNA)"/>
    <property type="evidence" value="ECO:0007669"/>
    <property type="project" value="TreeGrafter"/>
</dbReference>
<evidence type="ECO:0000313" key="11">
    <source>
        <dbReference type="EMBL" id="KAK5061601.1"/>
    </source>
</evidence>
<dbReference type="Pfam" id="PF01138">
    <property type="entry name" value="RNase_PH"/>
    <property type="match status" value="2"/>
</dbReference>
<name>A0AAV9NM30_9EURO</name>
<keyword evidence="7" id="KW-0694">RNA-binding</keyword>
<dbReference type="PANTHER" id="PTHR11097:SF9">
    <property type="entry name" value="EXOSOME COMPLEX COMPONENT RRP43"/>
    <property type="match status" value="1"/>
</dbReference>
<dbReference type="SUPFAM" id="SSF55666">
    <property type="entry name" value="Ribonuclease PH domain 2-like"/>
    <property type="match status" value="1"/>
</dbReference>
<dbReference type="RefSeq" id="XP_064710698.1">
    <property type="nucleotide sequence ID" value="XM_064851695.1"/>
</dbReference>
<dbReference type="SUPFAM" id="SSF54211">
    <property type="entry name" value="Ribosomal protein S5 domain 2-like"/>
    <property type="match status" value="1"/>
</dbReference>
<evidence type="ECO:0000256" key="3">
    <source>
        <dbReference type="ARBA" id="ARBA00006678"/>
    </source>
</evidence>
<sequence length="344" mass="37847">MPLISPNALLHAHLKQDPPRRPSGRGLAEARPTQLNIGSLSHCNGSSLVKIGATTIVCGVRAQILPVSEIANFRVTKTSQSYDSSAPVRRDDRNKMADVHGHSYNPISLYNLLVPNIELATGCSPKHAANTMPSVEAQSLSQRLLSLLHTSQLVDPSQLGIIYIPPIESQDPELGVDNDPQIKAYWTLYIDIMCISHGGSLFDAAWLAIYAALRDTELPQAWWDPDLEQVLCSSDDVERLNLHGLPAPSSFGVFVPEKRSLTGPPASELPHWVLADLDAFEEETCIEDCCITIDMNDAHGEPSILRIEKSGGTVLDVESLRGAFATAEERWRSWFRLLESVFRP</sequence>
<evidence type="ECO:0000256" key="4">
    <source>
        <dbReference type="ARBA" id="ARBA00022490"/>
    </source>
</evidence>
<evidence type="ECO:0000256" key="6">
    <source>
        <dbReference type="ARBA" id="ARBA00022835"/>
    </source>
</evidence>
<proteinExistence type="inferred from homology"/>
<comment type="subcellular location">
    <subcellularLocation>
        <location evidence="1">Cytoplasm</location>
    </subcellularLocation>
    <subcellularLocation>
        <location evidence="2">Nucleus</location>
        <location evidence="2">Nucleolus</location>
    </subcellularLocation>
</comment>
<evidence type="ECO:0000313" key="12">
    <source>
        <dbReference type="Proteomes" id="UP001358417"/>
    </source>
</evidence>
<dbReference type="GO" id="GO:0016075">
    <property type="term" value="P:rRNA catabolic process"/>
    <property type="evidence" value="ECO:0007669"/>
    <property type="project" value="TreeGrafter"/>
</dbReference>
<dbReference type="GO" id="GO:0034473">
    <property type="term" value="P:U1 snRNA 3'-end processing"/>
    <property type="evidence" value="ECO:0007669"/>
    <property type="project" value="TreeGrafter"/>
</dbReference>
<evidence type="ECO:0000256" key="2">
    <source>
        <dbReference type="ARBA" id="ARBA00004604"/>
    </source>
</evidence>
<dbReference type="GO" id="GO:0035925">
    <property type="term" value="F:mRNA 3'-UTR AU-rich region binding"/>
    <property type="evidence" value="ECO:0007669"/>
    <property type="project" value="TreeGrafter"/>
</dbReference>
<dbReference type="GO" id="GO:0000176">
    <property type="term" value="C:nuclear exosome (RNase complex)"/>
    <property type="evidence" value="ECO:0007669"/>
    <property type="project" value="UniProtKB-ARBA"/>
</dbReference>
<keyword evidence="12" id="KW-1185">Reference proteome</keyword>
<dbReference type="InterPro" id="IPR036345">
    <property type="entry name" value="ExoRNase_PH_dom2_sf"/>
</dbReference>
<dbReference type="InterPro" id="IPR001247">
    <property type="entry name" value="ExoRNase_PH_dom1"/>
</dbReference>
<comment type="similarity">
    <text evidence="3">Belongs to the RNase PH family.</text>
</comment>
<evidence type="ECO:0000256" key="5">
    <source>
        <dbReference type="ARBA" id="ARBA00022552"/>
    </source>
</evidence>
<evidence type="ECO:0000256" key="7">
    <source>
        <dbReference type="ARBA" id="ARBA00022884"/>
    </source>
</evidence>
<dbReference type="GO" id="GO:0000177">
    <property type="term" value="C:cytoplasmic exosome (RNase complex)"/>
    <property type="evidence" value="ECO:0007669"/>
    <property type="project" value="TreeGrafter"/>
</dbReference>
<comment type="caution">
    <text evidence="11">The sequence shown here is derived from an EMBL/GenBank/DDBJ whole genome shotgun (WGS) entry which is preliminary data.</text>
</comment>
<gene>
    <name evidence="11" type="ORF">LTR84_008145</name>
</gene>
<dbReference type="InterPro" id="IPR027408">
    <property type="entry name" value="PNPase/RNase_PH_dom_sf"/>
</dbReference>
<keyword evidence="8" id="KW-0539">Nucleus</keyword>
<dbReference type="GO" id="GO:0071028">
    <property type="term" value="P:nuclear mRNA surveillance"/>
    <property type="evidence" value="ECO:0007669"/>
    <property type="project" value="TreeGrafter"/>
</dbReference>
<dbReference type="Gene3D" id="3.30.230.70">
    <property type="entry name" value="GHMP Kinase, N-terminal domain"/>
    <property type="match status" value="1"/>
</dbReference>
<dbReference type="GeneID" id="89976310"/>
<evidence type="ECO:0000259" key="10">
    <source>
        <dbReference type="Pfam" id="PF01138"/>
    </source>
</evidence>
<dbReference type="GO" id="GO:0034475">
    <property type="term" value="P:U4 snRNA 3'-end processing"/>
    <property type="evidence" value="ECO:0007669"/>
    <property type="project" value="TreeGrafter"/>
</dbReference>
<keyword evidence="5" id="KW-0698">rRNA processing</keyword>
<reference evidence="11 12" key="1">
    <citation type="submission" date="2023-08" db="EMBL/GenBank/DDBJ databases">
        <title>Black Yeasts Isolated from many extreme environments.</title>
        <authorList>
            <person name="Coleine C."/>
            <person name="Stajich J.E."/>
            <person name="Selbmann L."/>
        </authorList>
    </citation>
    <scope>NUCLEOTIDE SEQUENCE [LARGE SCALE GENOMIC DNA]</scope>
    <source>
        <strain evidence="11 12">CCFEE 5792</strain>
    </source>
</reference>
<keyword evidence="4" id="KW-0963">Cytoplasm</keyword>
<dbReference type="GO" id="GO:0005730">
    <property type="term" value="C:nucleolus"/>
    <property type="evidence" value="ECO:0007669"/>
    <property type="project" value="UniProtKB-SubCell"/>
</dbReference>
<keyword evidence="6" id="KW-0271">Exosome</keyword>
<organism evidence="11 12">
    <name type="scientific">Exophiala bonariae</name>
    <dbReference type="NCBI Taxonomy" id="1690606"/>
    <lineage>
        <taxon>Eukaryota</taxon>
        <taxon>Fungi</taxon>
        <taxon>Dikarya</taxon>
        <taxon>Ascomycota</taxon>
        <taxon>Pezizomycotina</taxon>
        <taxon>Eurotiomycetes</taxon>
        <taxon>Chaetothyriomycetidae</taxon>
        <taxon>Chaetothyriales</taxon>
        <taxon>Herpotrichiellaceae</taxon>
        <taxon>Exophiala</taxon>
    </lineage>
</organism>
<dbReference type="InterPro" id="IPR020568">
    <property type="entry name" value="Ribosomal_Su5_D2-typ_SF"/>
</dbReference>
<dbReference type="Proteomes" id="UP001358417">
    <property type="component" value="Unassembled WGS sequence"/>
</dbReference>
<evidence type="ECO:0000256" key="1">
    <source>
        <dbReference type="ARBA" id="ARBA00004496"/>
    </source>
</evidence>
<accession>A0AAV9NM30</accession>
<dbReference type="EMBL" id="JAVRRD010000003">
    <property type="protein sequence ID" value="KAK5061601.1"/>
    <property type="molecule type" value="Genomic_DNA"/>
</dbReference>
<dbReference type="GO" id="GO:0071038">
    <property type="term" value="P:TRAMP-dependent tRNA surveillance pathway"/>
    <property type="evidence" value="ECO:0007669"/>
    <property type="project" value="TreeGrafter"/>
</dbReference>